<sequence length="108" mass="12064">MWADVDRICAYQVPSTSPSCWPPTSREGLTYSLSGPSTASRKPPSPEHNQPSILAQRLLLDLWQYDARQSLNHSADRSPQAGCSLKFQAESGITLSGERRMLFGLWRD</sequence>
<proteinExistence type="predicted"/>
<evidence type="ECO:0000313" key="3">
    <source>
        <dbReference type="Proteomes" id="UP000703269"/>
    </source>
</evidence>
<organism evidence="2 3">
    <name type="scientific">Phanerochaete sordida</name>
    <dbReference type="NCBI Taxonomy" id="48140"/>
    <lineage>
        <taxon>Eukaryota</taxon>
        <taxon>Fungi</taxon>
        <taxon>Dikarya</taxon>
        <taxon>Basidiomycota</taxon>
        <taxon>Agaricomycotina</taxon>
        <taxon>Agaricomycetes</taxon>
        <taxon>Polyporales</taxon>
        <taxon>Phanerochaetaceae</taxon>
        <taxon>Phanerochaete</taxon>
    </lineage>
</organism>
<dbReference type="AlphaFoldDB" id="A0A9P3GMW5"/>
<dbReference type="EMBL" id="BPQB01000086">
    <property type="protein sequence ID" value="GJE98357.1"/>
    <property type="molecule type" value="Genomic_DNA"/>
</dbReference>
<evidence type="ECO:0000313" key="2">
    <source>
        <dbReference type="EMBL" id="GJE98357.1"/>
    </source>
</evidence>
<feature type="region of interest" description="Disordered" evidence="1">
    <location>
        <begin position="31"/>
        <end position="51"/>
    </location>
</feature>
<feature type="compositionally biased region" description="Polar residues" evidence="1">
    <location>
        <begin position="31"/>
        <end position="40"/>
    </location>
</feature>
<evidence type="ECO:0000256" key="1">
    <source>
        <dbReference type="SAM" id="MobiDB-lite"/>
    </source>
</evidence>
<gene>
    <name evidence="2" type="ORF">PsYK624_145860</name>
</gene>
<dbReference type="Proteomes" id="UP000703269">
    <property type="component" value="Unassembled WGS sequence"/>
</dbReference>
<accession>A0A9P3GMW5</accession>
<comment type="caution">
    <text evidence="2">The sequence shown here is derived from an EMBL/GenBank/DDBJ whole genome shotgun (WGS) entry which is preliminary data.</text>
</comment>
<reference evidence="2 3" key="1">
    <citation type="submission" date="2021-08" db="EMBL/GenBank/DDBJ databases">
        <title>Draft Genome Sequence of Phanerochaete sordida strain YK-624.</title>
        <authorList>
            <person name="Mori T."/>
            <person name="Dohra H."/>
            <person name="Suzuki T."/>
            <person name="Kawagishi H."/>
            <person name="Hirai H."/>
        </authorList>
    </citation>
    <scope>NUCLEOTIDE SEQUENCE [LARGE SCALE GENOMIC DNA]</scope>
    <source>
        <strain evidence="2 3">YK-624</strain>
    </source>
</reference>
<protein>
    <submittedName>
        <fullName evidence="2">Uncharacterized protein</fullName>
    </submittedName>
</protein>
<keyword evidence="3" id="KW-1185">Reference proteome</keyword>
<name>A0A9P3GMW5_9APHY</name>